<dbReference type="InterPro" id="IPR051681">
    <property type="entry name" value="Ser/Thr_Kinases-Pseudokinases"/>
</dbReference>
<dbReference type="InterPro" id="IPR008271">
    <property type="entry name" value="Ser/Thr_kinase_AS"/>
</dbReference>
<evidence type="ECO:0000259" key="2">
    <source>
        <dbReference type="PROSITE" id="PS50011"/>
    </source>
</evidence>
<comment type="caution">
    <text evidence="3">The sequence shown here is derived from an EMBL/GenBank/DDBJ whole genome shotgun (WGS) entry which is preliminary data.</text>
</comment>
<dbReference type="PROSITE" id="PS00108">
    <property type="entry name" value="PROTEIN_KINASE_ST"/>
    <property type="match status" value="1"/>
</dbReference>
<evidence type="ECO:0000256" key="1">
    <source>
        <dbReference type="SAM" id="MobiDB-lite"/>
    </source>
</evidence>
<feature type="region of interest" description="Disordered" evidence="1">
    <location>
        <begin position="314"/>
        <end position="373"/>
    </location>
</feature>
<name>A0AAD5V956_9APHY</name>
<dbReference type="Gene3D" id="1.10.510.10">
    <property type="entry name" value="Transferase(Phosphotransferase) domain 1"/>
    <property type="match status" value="1"/>
</dbReference>
<gene>
    <name evidence="3" type="ORF">NLI96_g2216</name>
</gene>
<sequence>MYTSVLKEKAMESLQSRDEYGFRLLESKHYFPQFLWRLFLAEMGPRWAHEHRVHVYDVQNDGFEEMRRIPQTKSIFHDFIDEGLEDECIASIKAAEDAFNALEAQAERVIIFLLDTLCSTKVDSDEIMHRRTVGLDSKSEYTLSKYLIFLRYRNSEQYHDTVARLGSKASLSYPWMRHIPRGPLRRRAVLRSIVAFLDHQRPEPGLRAVDQRPSQTKPGFFADIEDQCWRPLREGRTEISVGIASEAQEFITTDTWFGNLDDVDPDGFCDGSYHLFFPVSPTVALYLITKPPRLHNPWGPARFYVHPSTTVDQSLDDETKKRKRDGSGEDIDDAASFTSDTSIRKRARSNSVSSSDEAMDIDVPQTPNPPYSSDTFVTKRKLVELSCDIEAVPDVHLRNAILLRTSPRYILFSSLPSMITAITVTPSPSSMAQFSSAHGMGMGGGMSSGTYGRKSIDSEYLISDIWLSKLKAKCREKHIREGLMKTLVVRGSVSVCDLTEDVKLLGDGPIEHGSFADIWKGEWEERSPFGLGGGAVKTVALKVLRQCLADEVKEKLLRFPKTLAMVSPWCRNGTVVHYLRELNPGADRLKLLVQIASGVAYLHEFKPVVIHGDLKGNNILINDNGQALITDFGVSNVIEDFPATLSTLSSSSFSSNNCNTACANGNNGMSAVTESFWGGAVRWMAHELILALVEDETGKRPELTKASDVYGFASVCLEIMTGKVPYPHRTNSAAVTMDKMRGVKPSRGAQRRFFEGLEDAYRVVEDDFWSMMDRCWDDWYLRPSMPELQVFFESLLKARG</sequence>
<dbReference type="SMART" id="SM00220">
    <property type="entry name" value="S_TKc"/>
    <property type="match status" value="1"/>
</dbReference>
<evidence type="ECO:0000313" key="3">
    <source>
        <dbReference type="EMBL" id="KAJ3489298.1"/>
    </source>
</evidence>
<dbReference type="InterPro" id="IPR011009">
    <property type="entry name" value="Kinase-like_dom_sf"/>
</dbReference>
<dbReference type="SUPFAM" id="SSF56112">
    <property type="entry name" value="Protein kinase-like (PK-like)"/>
    <property type="match status" value="1"/>
</dbReference>
<dbReference type="GO" id="GO:0005524">
    <property type="term" value="F:ATP binding"/>
    <property type="evidence" value="ECO:0007669"/>
    <property type="project" value="InterPro"/>
</dbReference>
<dbReference type="Pfam" id="PF00069">
    <property type="entry name" value="Pkinase"/>
    <property type="match status" value="1"/>
</dbReference>
<dbReference type="EMBL" id="JANAWD010000048">
    <property type="protein sequence ID" value="KAJ3489298.1"/>
    <property type="molecule type" value="Genomic_DNA"/>
</dbReference>
<dbReference type="PROSITE" id="PS50011">
    <property type="entry name" value="PROTEIN_KINASE_DOM"/>
    <property type="match status" value="1"/>
</dbReference>
<organism evidence="3 4">
    <name type="scientific">Meripilus lineatus</name>
    <dbReference type="NCBI Taxonomy" id="2056292"/>
    <lineage>
        <taxon>Eukaryota</taxon>
        <taxon>Fungi</taxon>
        <taxon>Dikarya</taxon>
        <taxon>Basidiomycota</taxon>
        <taxon>Agaricomycotina</taxon>
        <taxon>Agaricomycetes</taxon>
        <taxon>Polyporales</taxon>
        <taxon>Meripilaceae</taxon>
        <taxon>Meripilus</taxon>
    </lineage>
</organism>
<dbReference type="Proteomes" id="UP001212997">
    <property type="component" value="Unassembled WGS sequence"/>
</dbReference>
<dbReference type="InterPro" id="IPR000719">
    <property type="entry name" value="Prot_kinase_dom"/>
</dbReference>
<dbReference type="Pfam" id="PF14022">
    <property type="entry name" value="DUF4238"/>
    <property type="match status" value="1"/>
</dbReference>
<reference evidence="3" key="1">
    <citation type="submission" date="2022-07" db="EMBL/GenBank/DDBJ databases">
        <title>Genome Sequence of Physisporinus lineatus.</title>
        <authorList>
            <person name="Buettner E."/>
        </authorList>
    </citation>
    <scope>NUCLEOTIDE SEQUENCE</scope>
    <source>
        <strain evidence="3">VT162</strain>
    </source>
</reference>
<dbReference type="PANTHER" id="PTHR44329:SF261">
    <property type="entry name" value="ZINC FINGER CONTAINING PROTEIN KINASE-RELATED"/>
    <property type="match status" value="1"/>
</dbReference>
<dbReference type="GO" id="GO:0004674">
    <property type="term" value="F:protein serine/threonine kinase activity"/>
    <property type="evidence" value="ECO:0007669"/>
    <property type="project" value="TreeGrafter"/>
</dbReference>
<protein>
    <recommendedName>
        <fullName evidence="2">Protein kinase domain-containing protein</fullName>
    </recommendedName>
</protein>
<feature type="domain" description="Protein kinase" evidence="2">
    <location>
        <begin position="434"/>
        <end position="792"/>
    </location>
</feature>
<accession>A0AAD5V956</accession>
<evidence type="ECO:0000313" key="4">
    <source>
        <dbReference type="Proteomes" id="UP001212997"/>
    </source>
</evidence>
<dbReference type="AlphaFoldDB" id="A0AAD5V956"/>
<proteinExistence type="predicted"/>
<keyword evidence="4" id="KW-1185">Reference proteome</keyword>
<dbReference type="InterPro" id="IPR025332">
    <property type="entry name" value="DUF4238"/>
</dbReference>
<dbReference type="PANTHER" id="PTHR44329">
    <property type="entry name" value="SERINE/THREONINE-PROTEIN KINASE TNNI3K-RELATED"/>
    <property type="match status" value="1"/>
</dbReference>